<feature type="domain" description="Cadherin" evidence="1">
    <location>
        <begin position="65"/>
        <end position="143"/>
    </location>
</feature>
<evidence type="ECO:0000313" key="3">
    <source>
        <dbReference type="Proteomes" id="UP000270856"/>
    </source>
</evidence>
<feature type="non-terminal residue" evidence="2">
    <location>
        <position position="216"/>
    </location>
</feature>
<dbReference type="Gene3D" id="2.60.40.10">
    <property type="entry name" value="Immunoglobulins"/>
    <property type="match status" value="1"/>
</dbReference>
<dbReference type="InterPro" id="IPR002126">
    <property type="entry name" value="Cadherin-like_dom"/>
</dbReference>
<accession>A0A3N4NIA1</accession>
<dbReference type="EMBL" id="RPFJ01000013">
    <property type="protein sequence ID" value="RPD96132.1"/>
    <property type="molecule type" value="Genomic_DNA"/>
</dbReference>
<dbReference type="Proteomes" id="UP000270856">
    <property type="component" value="Unassembled WGS sequence"/>
</dbReference>
<dbReference type="PROSITE" id="PS51257">
    <property type="entry name" value="PROKAR_LIPOPROTEIN"/>
    <property type="match status" value="1"/>
</dbReference>
<proteinExistence type="predicted"/>
<dbReference type="AlphaFoldDB" id="A0A3N4NIA1"/>
<evidence type="ECO:0000313" key="2">
    <source>
        <dbReference type="EMBL" id="RPD96132.1"/>
    </source>
</evidence>
<dbReference type="InterPro" id="IPR013783">
    <property type="entry name" value="Ig-like_fold"/>
</dbReference>
<dbReference type="Pfam" id="PF17957">
    <property type="entry name" value="Big_7"/>
    <property type="match status" value="1"/>
</dbReference>
<dbReference type="GO" id="GO:0005975">
    <property type="term" value="P:carbohydrate metabolic process"/>
    <property type="evidence" value="ECO:0007669"/>
    <property type="project" value="UniProtKB-ARBA"/>
</dbReference>
<dbReference type="InterPro" id="IPR013320">
    <property type="entry name" value="ConA-like_dom_sf"/>
</dbReference>
<protein>
    <submittedName>
        <fullName evidence="2">LamG domain-containing protein</fullName>
    </submittedName>
</protein>
<gene>
    <name evidence="2" type="ORF">EGM88_10610</name>
</gene>
<dbReference type="GO" id="GO:0004553">
    <property type="term" value="F:hydrolase activity, hydrolyzing O-glycosyl compounds"/>
    <property type="evidence" value="ECO:0007669"/>
    <property type="project" value="UniProtKB-ARBA"/>
</dbReference>
<dbReference type="PROSITE" id="PS50268">
    <property type="entry name" value="CADHERIN_2"/>
    <property type="match status" value="1"/>
</dbReference>
<comment type="caution">
    <text evidence="2">The sequence shown here is derived from an EMBL/GenBank/DDBJ whole genome shotgun (WGS) entry which is preliminary data.</text>
</comment>
<reference evidence="2 3" key="1">
    <citation type="submission" date="2018-11" db="EMBL/GenBank/DDBJ databases">
        <title>Aureibaculum marinum gen. nov., sp. nov., a member of the family Flavobacteriaceae isolated from the Bohai Sea.</title>
        <authorList>
            <person name="Ji X."/>
        </authorList>
    </citation>
    <scope>NUCLEOTIDE SEQUENCE [LARGE SCALE GENOMIC DNA]</scope>
    <source>
        <strain evidence="2 3">BH-SD17</strain>
    </source>
</reference>
<organism evidence="2 3">
    <name type="scientific">Aureibaculum marinum</name>
    <dbReference type="NCBI Taxonomy" id="2487930"/>
    <lineage>
        <taxon>Bacteria</taxon>
        <taxon>Pseudomonadati</taxon>
        <taxon>Bacteroidota</taxon>
        <taxon>Flavobacteriia</taxon>
        <taxon>Flavobacteriales</taxon>
        <taxon>Flavobacteriaceae</taxon>
        <taxon>Aureibaculum</taxon>
    </lineage>
</organism>
<sequence>MKNTYLKYIGILVASILFVSCQDLERPEFTDFPYDGPVITLLSPSPGGSTIISSIDEIAPVTISFQVEDDLGIATISVDLDGQEILNVNEFSDSKLYSIDNLIQEVNTGSHTLTITATDTNDVVVTETTTFEKIQIPPYSPMFDGEMLYMSFDGNYSEAISGSDATAIGTPGFNTGVIGDAYKGATDSYLTFPSAGLLSDEFSATFWLKIDASDTR</sequence>
<evidence type="ECO:0000259" key="1">
    <source>
        <dbReference type="PROSITE" id="PS50268"/>
    </source>
</evidence>
<dbReference type="GO" id="GO:0005509">
    <property type="term" value="F:calcium ion binding"/>
    <property type="evidence" value="ECO:0007669"/>
    <property type="project" value="InterPro"/>
</dbReference>
<dbReference type="SUPFAM" id="SSF49899">
    <property type="entry name" value="Concanavalin A-like lectins/glucanases"/>
    <property type="match status" value="1"/>
</dbReference>
<name>A0A3N4NIA1_9FLAO</name>
<dbReference type="GO" id="GO:0007156">
    <property type="term" value="P:homophilic cell adhesion via plasma membrane adhesion molecules"/>
    <property type="evidence" value="ECO:0007669"/>
    <property type="project" value="InterPro"/>
</dbReference>
<dbReference type="RefSeq" id="WP_238988425.1">
    <property type="nucleotide sequence ID" value="NZ_RPFJ01000013.1"/>
</dbReference>
<keyword evidence="3" id="KW-1185">Reference proteome</keyword>
<dbReference type="GO" id="GO:0016020">
    <property type="term" value="C:membrane"/>
    <property type="evidence" value="ECO:0007669"/>
    <property type="project" value="InterPro"/>
</dbReference>